<organism evidence="3">
    <name type="scientific">Anopheles sinensis</name>
    <name type="common">Mosquito</name>
    <dbReference type="NCBI Taxonomy" id="74873"/>
    <lineage>
        <taxon>Eukaryota</taxon>
        <taxon>Metazoa</taxon>
        <taxon>Ecdysozoa</taxon>
        <taxon>Arthropoda</taxon>
        <taxon>Hexapoda</taxon>
        <taxon>Insecta</taxon>
        <taxon>Pterygota</taxon>
        <taxon>Neoptera</taxon>
        <taxon>Endopterygota</taxon>
        <taxon>Diptera</taxon>
        <taxon>Nematocera</taxon>
        <taxon>Culicoidea</taxon>
        <taxon>Culicidae</taxon>
        <taxon>Anophelinae</taxon>
        <taxon>Anopheles</taxon>
    </lineage>
</organism>
<feature type="chain" id="PRO_5001783629" evidence="1">
    <location>
        <begin position="24"/>
        <end position="207"/>
    </location>
</feature>
<keyword evidence="1" id="KW-0732">Signal</keyword>
<gene>
    <name evidence="3" type="ORF">ZHAS_00006164</name>
</gene>
<dbReference type="OrthoDB" id="6338576at2759"/>
<reference evidence="3 5" key="1">
    <citation type="journal article" date="2014" name="BMC Genomics">
        <title>Genome sequence of Anopheles sinensis provides insight into genetics basis of mosquito competence for malaria parasites.</title>
        <authorList>
            <person name="Zhou D."/>
            <person name="Zhang D."/>
            <person name="Ding G."/>
            <person name="Shi L."/>
            <person name="Hou Q."/>
            <person name="Ye Y."/>
            <person name="Xu Y."/>
            <person name="Zhou H."/>
            <person name="Xiong C."/>
            <person name="Li S."/>
            <person name="Yu J."/>
            <person name="Hong S."/>
            <person name="Yu X."/>
            <person name="Zou P."/>
            <person name="Chen C."/>
            <person name="Chang X."/>
            <person name="Wang W."/>
            <person name="Lv Y."/>
            <person name="Sun Y."/>
            <person name="Ma L."/>
            <person name="Shen B."/>
            <person name="Zhu C."/>
        </authorList>
    </citation>
    <scope>NUCLEOTIDE SEQUENCE [LARGE SCALE GENOMIC DNA]</scope>
</reference>
<dbReference type="PANTHER" id="PTHR21177">
    <property type="entry name" value="IP06524P-RELATED"/>
    <property type="match status" value="1"/>
</dbReference>
<evidence type="ECO:0000313" key="3">
    <source>
        <dbReference type="EMBL" id="KFB38763.1"/>
    </source>
</evidence>
<evidence type="ECO:0000256" key="1">
    <source>
        <dbReference type="SAM" id="SignalP"/>
    </source>
</evidence>
<dbReference type="PANTHER" id="PTHR21177:SF4">
    <property type="entry name" value="IP06524P"/>
    <property type="match status" value="1"/>
</dbReference>
<accession>A0A084VLB9</accession>
<keyword evidence="5" id="KW-1185">Reference proteome</keyword>
<feature type="signal peptide" evidence="1">
    <location>
        <begin position="1"/>
        <end position="23"/>
    </location>
</feature>
<dbReference type="Pfam" id="PF16033">
    <property type="entry name" value="DUF4789"/>
    <property type="match status" value="1"/>
</dbReference>
<evidence type="ECO:0000259" key="2">
    <source>
        <dbReference type="Pfam" id="PF16033"/>
    </source>
</evidence>
<dbReference type="Proteomes" id="UP000030765">
    <property type="component" value="Unassembled WGS sequence"/>
</dbReference>
<reference evidence="4" key="2">
    <citation type="submission" date="2020-05" db="UniProtKB">
        <authorList>
            <consortium name="EnsemblMetazoa"/>
        </authorList>
    </citation>
    <scope>IDENTIFICATION</scope>
</reference>
<dbReference type="EMBL" id="KE524972">
    <property type="protein sequence ID" value="KFB38763.1"/>
    <property type="molecule type" value="Genomic_DNA"/>
</dbReference>
<name>A0A084VLB9_ANOSI</name>
<protein>
    <submittedName>
        <fullName evidence="4">DUF4789 domain-containing protein</fullName>
    </submittedName>
</protein>
<dbReference type="InterPro" id="IPR031993">
    <property type="entry name" value="DUF4789"/>
</dbReference>
<dbReference type="EnsemblMetazoa" id="ASIC006164-RA">
    <property type="protein sequence ID" value="ASIC006164-PA"/>
    <property type="gene ID" value="ASIC006164"/>
</dbReference>
<dbReference type="EMBL" id="ATLV01014443">
    <property type="status" value="NOT_ANNOTATED_CDS"/>
    <property type="molecule type" value="Genomic_DNA"/>
</dbReference>
<dbReference type="VEuPathDB" id="VectorBase:ASIS017333"/>
<evidence type="ECO:0000313" key="4">
    <source>
        <dbReference type="EnsemblMetazoa" id="ASIC006164-PA"/>
    </source>
</evidence>
<proteinExistence type="predicted"/>
<sequence length="207" mass="23237">MMDKFYFTLCVVFLYTAVQLSTCGPAIELFAYPADEAEQIKEYLQNAHNRTPVFIPGKCSPNEILYPGDHADDWVCDCRPGYVYYPNNDSCYALFTKGFCQPGEYVDLERPSMLVKCTQNTCTDGKKVPFRGQCVELNRHDKACPVVKRKRFVVGVNTTTLQLDCVVGELDLGRGDYNGLVLFEGAKRCSSGTKASYNELCVENTPK</sequence>
<dbReference type="VEuPathDB" id="VectorBase:ASIC006164"/>
<feature type="domain" description="DUF4789" evidence="2">
    <location>
        <begin position="58"/>
        <end position="144"/>
    </location>
</feature>
<evidence type="ECO:0000313" key="5">
    <source>
        <dbReference type="Proteomes" id="UP000030765"/>
    </source>
</evidence>
<dbReference type="OMA" id="FCQPGEY"/>
<dbReference type="AlphaFoldDB" id="A0A084VLB9"/>